<dbReference type="SUPFAM" id="SSF53335">
    <property type="entry name" value="S-adenosyl-L-methionine-dependent methyltransferases"/>
    <property type="match status" value="1"/>
</dbReference>
<keyword evidence="3" id="KW-0808">Transferase</keyword>
<reference evidence="3 4" key="1">
    <citation type="submission" date="2017-10" db="EMBL/GenBank/DDBJ databases">
        <title>The new phylogeny of genus Mycobacterium.</title>
        <authorList>
            <person name="Tortoli E."/>
            <person name="Trovato A."/>
            <person name="Cirillo D.M."/>
        </authorList>
    </citation>
    <scope>NUCLEOTIDE SEQUENCE [LARGE SCALE GENOMIC DNA]</scope>
    <source>
        <strain evidence="3 4">CCUG37673</strain>
    </source>
</reference>
<dbReference type="RefSeq" id="WP_097939719.1">
    <property type="nucleotide sequence ID" value="NZ_BLKS01000001.1"/>
</dbReference>
<keyword evidence="2" id="KW-0830">Ubiquinone</keyword>
<feature type="domain" description="Methyltransferase type 11" evidence="1">
    <location>
        <begin position="47"/>
        <end position="140"/>
    </location>
</feature>
<comment type="caution">
    <text evidence="3">The sequence shown here is derived from an EMBL/GenBank/DDBJ whole genome shotgun (WGS) entry which is preliminary data.</text>
</comment>
<sequence>MRSRFAGGQVCTAAAENYHELLVPALFAQWVQPMLDAVAPGVGERLLDVGTGTGVLARAASIRVGTSGSVIGLDPNEGMLAVAERLTQGLDLRCGYAEEMPIGDGEIDCVVCQFALMFFTDRAAAVSEVKRVLRPGGRIAVATWASIDQLPGFAAMADLFGDELGDWAADAMRAPFAVGTPEALADVLRPAFPDVVVVRREGVARFGSIDDWLYSEIRGWTLSDHVDEAQYARLRTSAARRLAAFACADGTVRFPAPALIATATRG</sequence>
<dbReference type="EMBL" id="PDCP01000012">
    <property type="protein sequence ID" value="PEG40001.1"/>
    <property type="molecule type" value="Genomic_DNA"/>
</dbReference>
<dbReference type="Pfam" id="PF08241">
    <property type="entry name" value="Methyltransf_11"/>
    <property type="match status" value="1"/>
</dbReference>
<organism evidence="3 4">
    <name type="scientific">Mycolicibacterium agri</name>
    <name type="common">Mycobacterium agri</name>
    <dbReference type="NCBI Taxonomy" id="36811"/>
    <lineage>
        <taxon>Bacteria</taxon>
        <taxon>Bacillati</taxon>
        <taxon>Actinomycetota</taxon>
        <taxon>Actinomycetes</taxon>
        <taxon>Mycobacteriales</taxon>
        <taxon>Mycobacteriaceae</taxon>
        <taxon>Mycolicibacterium</taxon>
    </lineage>
</organism>
<evidence type="ECO:0000259" key="1">
    <source>
        <dbReference type="Pfam" id="PF08241"/>
    </source>
</evidence>
<dbReference type="GO" id="GO:0008757">
    <property type="term" value="F:S-adenosylmethionine-dependent methyltransferase activity"/>
    <property type="evidence" value="ECO:0007669"/>
    <property type="project" value="InterPro"/>
</dbReference>
<dbReference type="CDD" id="cd02440">
    <property type="entry name" value="AdoMet_MTases"/>
    <property type="match status" value="1"/>
</dbReference>
<dbReference type="Proteomes" id="UP000220914">
    <property type="component" value="Unassembled WGS sequence"/>
</dbReference>
<evidence type="ECO:0000313" key="4">
    <source>
        <dbReference type="Proteomes" id="UP000220914"/>
    </source>
</evidence>
<proteinExistence type="predicted"/>
<dbReference type="AlphaFoldDB" id="A0A2A7N969"/>
<reference evidence="2" key="3">
    <citation type="submission" date="2020-02" db="EMBL/GenBank/DDBJ databases">
        <authorList>
            <person name="Matsumoto Y."/>
            <person name="Motooka D."/>
            <person name="Nakamura S."/>
        </authorList>
    </citation>
    <scope>NUCLEOTIDE SEQUENCE</scope>
    <source>
        <strain evidence="2">JCM 6377</strain>
    </source>
</reference>
<dbReference type="Gene3D" id="3.40.50.150">
    <property type="entry name" value="Vaccinia Virus protein VP39"/>
    <property type="match status" value="1"/>
</dbReference>
<dbReference type="InterPro" id="IPR029063">
    <property type="entry name" value="SAM-dependent_MTases_sf"/>
</dbReference>
<reference evidence="2 5" key="2">
    <citation type="journal article" date="2019" name="Emerg. Microbes Infect.">
        <title>Comprehensive subspecies identification of 175 nontuberculous mycobacteria species based on 7547 genomic profiles.</title>
        <authorList>
            <person name="Matsumoto Y."/>
            <person name="Kinjo T."/>
            <person name="Motooka D."/>
            <person name="Nabeya D."/>
            <person name="Jung N."/>
            <person name="Uechi K."/>
            <person name="Horii T."/>
            <person name="Iida T."/>
            <person name="Fujita J."/>
            <person name="Nakamura S."/>
        </authorList>
    </citation>
    <scope>NUCLEOTIDE SEQUENCE [LARGE SCALE GENOMIC DNA]</scope>
    <source>
        <strain evidence="2 5">JCM 6377</strain>
    </source>
</reference>
<evidence type="ECO:0000313" key="5">
    <source>
        <dbReference type="Proteomes" id="UP000465302"/>
    </source>
</evidence>
<dbReference type="OrthoDB" id="65624at2"/>
<keyword evidence="3" id="KW-0489">Methyltransferase</keyword>
<evidence type="ECO:0000313" key="3">
    <source>
        <dbReference type="EMBL" id="PEG40001.1"/>
    </source>
</evidence>
<dbReference type="Proteomes" id="UP000465302">
    <property type="component" value="Unassembled WGS sequence"/>
</dbReference>
<gene>
    <name evidence="3" type="ORF">CQY20_08935</name>
    <name evidence="2" type="ORF">MAGR_29530</name>
</gene>
<keyword evidence="4" id="KW-1185">Reference proteome</keyword>
<evidence type="ECO:0000313" key="2">
    <source>
        <dbReference type="EMBL" id="GFG51512.1"/>
    </source>
</evidence>
<dbReference type="PANTHER" id="PTHR43591:SF24">
    <property type="entry name" value="2-METHOXY-6-POLYPRENYL-1,4-BENZOQUINOL METHYLASE, MITOCHONDRIAL"/>
    <property type="match status" value="1"/>
</dbReference>
<dbReference type="EMBL" id="BLKS01000001">
    <property type="protein sequence ID" value="GFG51512.1"/>
    <property type="molecule type" value="Genomic_DNA"/>
</dbReference>
<dbReference type="InterPro" id="IPR013216">
    <property type="entry name" value="Methyltransf_11"/>
</dbReference>
<dbReference type="GO" id="GO:0032259">
    <property type="term" value="P:methylation"/>
    <property type="evidence" value="ECO:0007669"/>
    <property type="project" value="UniProtKB-KW"/>
</dbReference>
<accession>A0A2A7N969</accession>
<name>A0A2A7N969_MYCAG</name>
<dbReference type="PANTHER" id="PTHR43591">
    <property type="entry name" value="METHYLTRANSFERASE"/>
    <property type="match status" value="1"/>
</dbReference>
<protein>
    <submittedName>
        <fullName evidence="3">Methyltransferase type 11</fullName>
    </submittedName>
    <submittedName>
        <fullName evidence="2">Ubiquinone/menaquinone biosynthesis methyltransferase</fullName>
    </submittedName>
</protein>